<evidence type="ECO:0000313" key="4">
    <source>
        <dbReference type="EMBL" id="TWT66331.1"/>
    </source>
</evidence>
<dbReference type="GO" id="GO:0050112">
    <property type="term" value="F:inositol 2-dehydrogenase (NAD+) activity"/>
    <property type="evidence" value="ECO:0007669"/>
    <property type="project" value="UniProtKB-EC"/>
</dbReference>
<gene>
    <name evidence="4" type="primary">iolG_7</name>
    <name evidence="4" type="ORF">Pla123a_47250</name>
</gene>
<dbReference type="OrthoDB" id="9788246at2"/>
<dbReference type="GO" id="GO:0000166">
    <property type="term" value="F:nucleotide binding"/>
    <property type="evidence" value="ECO:0007669"/>
    <property type="project" value="InterPro"/>
</dbReference>
<dbReference type="InterPro" id="IPR050463">
    <property type="entry name" value="Gfo/Idh/MocA_oxidrdct_glycsds"/>
</dbReference>
<dbReference type="SUPFAM" id="SSF51735">
    <property type="entry name" value="NAD(P)-binding Rossmann-fold domains"/>
    <property type="match status" value="1"/>
</dbReference>
<evidence type="ECO:0000259" key="2">
    <source>
        <dbReference type="Pfam" id="PF01408"/>
    </source>
</evidence>
<dbReference type="EC" id="1.1.1.18" evidence="4"/>
<reference evidence="4 5" key="1">
    <citation type="submission" date="2019-02" db="EMBL/GenBank/DDBJ databases">
        <title>Deep-cultivation of Planctomycetes and their phenomic and genomic characterization uncovers novel biology.</title>
        <authorList>
            <person name="Wiegand S."/>
            <person name="Jogler M."/>
            <person name="Boedeker C."/>
            <person name="Pinto D."/>
            <person name="Vollmers J."/>
            <person name="Rivas-Marin E."/>
            <person name="Kohn T."/>
            <person name="Peeters S.H."/>
            <person name="Heuer A."/>
            <person name="Rast P."/>
            <person name="Oberbeckmann S."/>
            <person name="Bunk B."/>
            <person name="Jeske O."/>
            <person name="Meyerdierks A."/>
            <person name="Storesund J.E."/>
            <person name="Kallscheuer N."/>
            <person name="Luecker S."/>
            <person name="Lage O.M."/>
            <person name="Pohl T."/>
            <person name="Merkel B.J."/>
            <person name="Hornburger P."/>
            <person name="Mueller R.-W."/>
            <person name="Bruemmer F."/>
            <person name="Labrenz M."/>
            <person name="Spormann A.M."/>
            <person name="Op Den Camp H."/>
            <person name="Overmann J."/>
            <person name="Amann R."/>
            <person name="Jetten M.S.M."/>
            <person name="Mascher T."/>
            <person name="Medema M.H."/>
            <person name="Devos D.P."/>
            <person name="Kaster A.-K."/>
            <person name="Ovreas L."/>
            <person name="Rohde M."/>
            <person name="Galperin M.Y."/>
            <person name="Jogler C."/>
        </authorList>
    </citation>
    <scope>NUCLEOTIDE SEQUENCE [LARGE SCALE GENOMIC DNA]</scope>
    <source>
        <strain evidence="4 5">Pla123a</strain>
    </source>
</reference>
<dbReference type="EMBL" id="SJPO01000016">
    <property type="protein sequence ID" value="TWT66331.1"/>
    <property type="molecule type" value="Genomic_DNA"/>
</dbReference>
<sequence precursor="true">MGINRRGFLASTGAVAAANLFHTGVSLAAPATASPNEQPVVGFIGTGIRFHTALGHQATALGPCAKIADVDAAQAGRAWQTVMDLHRDLGRPIDMTVHEDYQRVLDDKHIDVVVVGSADHWHTKHVIDAVDAGKDVYCEKPLTLTIAEGRQIEEAIARTGRIVQVGTQQRTEFGQMFTTAAAMVRDGRVGGVKRVTVCIGGSRDAEPLPVTAPPKQLNWDKWLGQCPMVDYRESPTITDTSGWGAGHPFSRTHHYFRWWYEYSGGKLTDWGAHHVDIAMLALDKQRDDIGHVKIEPISVTHPVEFVDGMPAQDDRFNAATAFNVRCTFADGIEMDIRDNAVDDLGFDNGVMFTGDKGRFLVNRGKLVGAPVEALGDRPLPADPFQTLYGQAKPKSHMDHFFDCVKSRTQPISDVPSHNRMLNVCHAVNIAMRLGRTLTYDPATQSFVGDKQANSFVAREQRKGYETA</sequence>
<keyword evidence="1" id="KW-0732">Signal</keyword>
<name>A0A5C5XUT7_9BACT</name>
<feature type="domain" description="Gfo/Idh/MocA-like oxidoreductase bacterial type C-terminal" evidence="3">
    <location>
        <begin position="208"/>
        <end position="295"/>
    </location>
</feature>
<feature type="domain" description="Gfo/Idh/MocA-like oxidoreductase N-terminal" evidence="2">
    <location>
        <begin position="41"/>
        <end position="166"/>
    </location>
</feature>
<keyword evidence="4" id="KW-0560">Oxidoreductase</keyword>
<dbReference type="RefSeq" id="WP_146591568.1">
    <property type="nucleotide sequence ID" value="NZ_SJPO01000016.1"/>
</dbReference>
<dbReference type="InterPro" id="IPR006311">
    <property type="entry name" value="TAT_signal"/>
</dbReference>
<dbReference type="InterPro" id="IPR000683">
    <property type="entry name" value="Gfo/Idh/MocA-like_OxRdtase_N"/>
</dbReference>
<feature type="signal peptide" evidence="1">
    <location>
        <begin position="1"/>
        <end position="28"/>
    </location>
</feature>
<dbReference type="PROSITE" id="PS51318">
    <property type="entry name" value="TAT"/>
    <property type="match status" value="1"/>
</dbReference>
<dbReference type="AlphaFoldDB" id="A0A5C5XUT7"/>
<feature type="domain" description="Gfo/Idh/MocA-like oxidoreductase bacterial type C-terminal" evidence="3">
    <location>
        <begin position="391"/>
        <end position="465"/>
    </location>
</feature>
<dbReference type="InterPro" id="IPR036291">
    <property type="entry name" value="NAD(P)-bd_dom_sf"/>
</dbReference>
<feature type="chain" id="PRO_5022812772" evidence="1">
    <location>
        <begin position="29"/>
        <end position="467"/>
    </location>
</feature>
<evidence type="ECO:0000313" key="5">
    <source>
        <dbReference type="Proteomes" id="UP000318478"/>
    </source>
</evidence>
<dbReference type="Pfam" id="PF01408">
    <property type="entry name" value="GFO_IDH_MocA"/>
    <property type="match status" value="1"/>
</dbReference>
<comment type="caution">
    <text evidence="4">The sequence shown here is derived from an EMBL/GenBank/DDBJ whole genome shotgun (WGS) entry which is preliminary data.</text>
</comment>
<dbReference type="Gene3D" id="3.40.50.720">
    <property type="entry name" value="NAD(P)-binding Rossmann-like Domain"/>
    <property type="match status" value="1"/>
</dbReference>
<evidence type="ECO:0000259" key="3">
    <source>
        <dbReference type="Pfam" id="PF19051"/>
    </source>
</evidence>
<accession>A0A5C5XUT7</accession>
<evidence type="ECO:0000256" key="1">
    <source>
        <dbReference type="SAM" id="SignalP"/>
    </source>
</evidence>
<dbReference type="PANTHER" id="PTHR43818:SF5">
    <property type="entry name" value="OXIDOREDUCTASE FAMILY PROTEIN"/>
    <property type="match status" value="1"/>
</dbReference>
<dbReference type="PANTHER" id="PTHR43818">
    <property type="entry name" value="BCDNA.GH03377"/>
    <property type="match status" value="1"/>
</dbReference>
<proteinExistence type="predicted"/>
<protein>
    <submittedName>
        <fullName evidence="4">Inositol 2-dehydrogenase</fullName>
        <ecNumber evidence="4">1.1.1.18</ecNumber>
    </submittedName>
</protein>
<dbReference type="Pfam" id="PF19051">
    <property type="entry name" value="GFO_IDH_MocA_C2"/>
    <property type="match status" value="2"/>
</dbReference>
<dbReference type="SUPFAM" id="SSF55347">
    <property type="entry name" value="Glyceraldehyde-3-phosphate dehydrogenase-like, C-terminal domain"/>
    <property type="match status" value="1"/>
</dbReference>
<dbReference type="Gene3D" id="3.30.360.10">
    <property type="entry name" value="Dihydrodipicolinate Reductase, domain 2"/>
    <property type="match status" value="1"/>
</dbReference>
<dbReference type="Proteomes" id="UP000318478">
    <property type="component" value="Unassembled WGS sequence"/>
</dbReference>
<keyword evidence="5" id="KW-1185">Reference proteome</keyword>
<dbReference type="InterPro" id="IPR043906">
    <property type="entry name" value="Gfo/Idh/MocA_OxRdtase_bact_C"/>
</dbReference>
<organism evidence="4 5">
    <name type="scientific">Posidoniimonas polymericola</name>
    <dbReference type="NCBI Taxonomy" id="2528002"/>
    <lineage>
        <taxon>Bacteria</taxon>
        <taxon>Pseudomonadati</taxon>
        <taxon>Planctomycetota</taxon>
        <taxon>Planctomycetia</taxon>
        <taxon>Pirellulales</taxon>
        <taxon>Lacipirellulaceae</taxon>
        <taxon>Posidoniimonas</taxon>
    </lineage>
</organism>